<dbReference type="PANTHER" id="PTHR33371:SF15">
    <property type="entry name" value="LIPOPROTEIN LPRN"/>
    <property type="match status" value="1"/>
</dbReference>
<sequence>MRISVLLRRLAAVGCCALLPGCAFGGVNSLPLPGAVASGSDGVTYHVQLANVGTLEPNSPVLIDDVVVGSIRGMRLQSWQADVEVSVRSDVTVPANAAATVGQTSLLGSMHLALDPPVGEAPAGRLAPGATVPLSRSSAYPSTEQTLASLSTVVNAGGLGQIGDIVHNLGTALAGNRDEARDLLARLDRFVAVFDEQRESVIASIAAMNRLAATLATQRDVVSTALQRIPPALEVLNRERTRFTTALDKLRVFADTARGLIDQTQDDLVRNLRNLDPTIRSLADVGPDLGDALAFAPVYPMGQNLIDRGIRGDYMNLFIVIDLTQHRLKRGLAAGTRWGNSDLPLVPAPGDPGYDAYYAANPLTAPLAPPPVPAPPPEVAPPPVAEFPGGG</sequence>
<organism evidence="5 6">
    <name type="scientific">Mycolicibacterium chitae</name>
    <name type="common">Mycobacterium chitae</name>
    <dbReference type="NCBI Taxonomy" id="1792"/>
    <lineage>
        <taxon>Bacteria</taxon>
        <taxon>Bacillati</taxon>
        <taxon>Actinomycetota</taxon>
        <taxon>Actinomycetes</taxon>
        <taxon>Mycobacteriales</taxon>
        <taxon>Mycobacteriaceae</taxon>
        <taxon>Mycolicibacterium</taxon>
    </lineage>
</organism>
<evidence type="ECO:0000256" key="2">
    <source>
        <dbReference type="SAM" id="SignalP"/>
    </source>
</evidence>
<feature type="domain" description="Mce/MlaD" evidence="3">
    <location>
        <begin position="42"/>
        <end position="117"/>
    </location>
</feature>
<evidence type="ECO:0000259" key="3">
    <source>
        <dbReference type="Pfam" id="PF02470"/>
    </source>
</evidence>
<dbReference type="RefSeq" id="WP_126336004.1">
    <property type="nucleotide sequence ID" value="NZ_AP022604.1"/>
</dbReference>
<keyword evidence="6" id="KW-1185">Reference proteome</keyword>
<proteinExistence type="predicted"/>
<feature type="chain" id="PRO_5018638281" evidence="2">
    <location>
        <begin position="26"/>
        <end position="391"/>
    </location>
</feature>
<accession>A0A3S4T468</accession>
<evidence type="ECO:0000256" key="1">
    <source>
        <dbReference type="SAM" id="MobiDB-lite"/>
    </source>
</evidence>
<dbReference type="InterPro" id="IPR003399">
    <property type="entry name" value="Mce/MlaD"/>
</dbReference>
<feature type="compositionally biased region" description="Pro residues" evidence="1">
    <location>
        <begin position="367"/>
        <end position="385"/>
    </location>
</feature>
<dbReference type="InterPro" id="IPR005693">
    <property type="entry name" value="Mce"/>
</dbReference>
<keyword evidence="2" id="KW-0732">Signal</keyword>
<gene>
    <name evidence="5" type="ORF">NCTC10485_04787</name>
</gene>
<feature type="signal peptide" evidence="2">
    <location>
        <begin position="1"/>
        <end position="25"/>
    </location>
</feature>
<feature type="domain" description="Mammalian cell entry C-terminal" evidence="4">
    <location>
        <begin position="124"/>
        <end position="291"/>
    </location>
</feature>
<dbReference type="Pfam" id="PF11887">
    <property type="entry name" value="Mce4_CUP1"/>
    <property type="match status" value="1"/>
</dbReference>
<dbReference type="OrthoDB" id="9774928at2"/>
<dbReference type="InterPro" id="IPR052336">
    <property type="entry name" value="MlaD_Phospholipid_Transporter"/>
</dbReference>
<dbReference type="EMBL" id="LR134355">
    <property type="protein sequence ID" value="VEG50469.1"/>
    <property type="molecule type" value="Genomic_DNA"/>
</dbReference>
<feature type="region of interest" description="Disordered" evidence="1">
    <location>
        <begin position="365"/>
        <end position="391"/>
    </location>
</feature>
<protein>
    <submittedName>
        <fullName evidence="5">Virulence factor Mce family protein</fullName>
    </submittedName>
</protein>
<evidence type="ECO:0000259" key="4">
    <source>
        <dbReference type="Pfam" id="PF11887"/>
    </source>
</evidence>
<dbReference type="NCBIfam" id="TIGR00996">
    <property type="entry name" value="Mtu_fam_mce"/>
    <property type="match status" value="1"/>
</dbReference>
<dbReference type="Proteomes" id="UP000282551">
    <property type="component" value="Chromosome"/>
</dbReference>
<dbReference type="GO" id="GO:0005576">
    <property type="term" value="C:extracellular region"/>
    <property type="evidence" value="ECO:0007669"/>
    <property type="project" value="TreeGrafter"/>
</dbReference>
<dbReference type="AlphaFoldDB" id="A0A3S4T468"/>
<dbReference type="InterPro" id="IPR024516">
    <property type="entry name" value="Mce_C"/>
</dbReference>
<dbReference type="PANTHER" id="PTHR33371">
    <property type="entry name" value="INTERMEMBRANE PHOSPHOLIPID TRANSPORT SYSTEM BINDING PROTEIN MLAD-RELATED"/>
    <property type="match status" value="1"/>
</dbReference>
<reference evidence="5 6" key="1">
    <citation type="submission" date="2018-12" db="EMBL/GenBank/DDBJ databases">
        <authorList>
            <consortium name="Pathogen Informatics"/>
        </authorList>
    </citation>
    <scope>NUCLEOTIDE SEQUENCE [LARGE SCALE GENOMIC DNA]</scope>
    <source>
        <strain evidence="5 6">NCTC10485</strain>
    </source>
</reference>
<evidence type="ECO:0000313" key="6">
    <source>
        <dbReference type="Proteomes" id="UP000282551"/>
    </source>
</evidence>
<name>A0A3S4T468_MYCCI</name>
<dbReference type="Pfam" id="PF02470">
    <property type="entry name" value="MlaD"/>
    <property type="match status" value="1"/>
</dbReference>
<evidence type="ECO:0000313" key="5">
    <source>
        <dbReference type="EMBL" id="VEG50469.1"/>
    </source>
</evidence>